<dbReference type="Pfam" id="PF02515">
    <property type="entry name" value="CoA_transf_3"/>
    <property type="match status" value="1"/>
</dbReference>
<dbReference type="InterPro" id="IPR044855">
    <property type="entry name" value="CoA-Trfase_III_dom3_sf"/>
</dbReference>
<name>A0A5D0U823_9ACTN</name>
<reference evidence="2 3" key="1">
    <citation type="submission" date="2019-08" db="EMBL/GenBank/DDBJ databases">
        <title>Actinomadura sp. nov. CYP1-5 isolated from mountain soil.</title>
        <authorList>
            <person name="Songsumanus A."/>
            <person name="Kuncharoen N."/>
            <person name="Kudo T."/>
            <person name="Yuki M."/>
            <person name="Igarashi Y."/>
            <person name="Tanasupawat S."/>
        </authorList>
    </citation>
    <scope>NUCLEOTIDE SEQUENCE [LARGE SCALE GENOMIC DNA]</scope>
    <source>
        <strain evidence="2 3">GKU157</strain>
    </source>
</reference>
<comment type="caution">
    <text evidence="2">The sequence shown here is derived from an EMBL/GenBank/DDBJ whole genome shotgun (WGS) entry which is preliminary data.</text>
</comment>
<proteinExistence type="predicted"/>
<organism evidence="2 3">
    <name type="scientific">Actinomadura syzygii</name>
    <dbReference type="NCBI Taxonomy" id="1427538"/>
    <lineage>
        <taxon>Bacteria</taxon>
        <taxon>Bacillati</taxon>
        <taxon>Actinomycetota</taxon>
        <taxon>Actinomycetes</taxon>
        <taxon>Streptosporangiales</taxon>
        <taxon>Thermomonosporaceae</taxon>
        <taxon>Actinomadura</taxon>
    </lineage>
</organism>
<dbReference type="EMBL" id="VSFF01000008">
    <property type="protein sequence ID" value="TYC13189.1"/>
    <property type="molecule type" value="Genomic_DNA"/>
</dbReference>
<dbReference type="Gene3D" id="3.30.1540.10">
    <property type="entry name" value="formyl-coa transferase, domain 3"/>
    <property type="match status" value="1"/>
</dbReference>
<dbReference type="RefSeq" id="WP_148351883.1">
    <property type="nucleotide sequence ID" value="NZ_JBHSBF010000034.1"/>
</dbReference>
<accession>A0A5D0U823</accession>
<evidence type="ECO:0000256" key="1">
    <source>
        <dbReference type="ARBA" id="ARBA00022679"/>
    </source>
</evidence>
<keyword evidence="1 2" id="KW-0808">Transferase</keyword>
<evidence type="ECO:0000313" key="2">
    <source>
        <dbReference type="EMBL" id="TYC13189.1"/>
    </source>
</evidence>
<dbReference type="InterPro" id="IPR003673">
    <property type="entry name" value="CoA-Trfase_fam_III"/>
</dbReference>
<dbReference type="AlphaFoldDB" id="A0A5D0U823"/>
<dbReference type="GO" id="GO:0008410">
    <property type="term" value="F:CoA-transferase activity"/>
    <property type="evidence" value="ECO:0007669"/>
    <property type="project" value="TreeGrafter"/>
</dbReference>
<dbReference type="InterPro" id="IPR023606">
    <property type="entry name" value="CoA-Trfase_III_dom_1_sf"/>
</dbReference>
<protein>
    <submittedName>
        <fullName evidence="2">CoA transferase</fullName>
    </submittedName>
</protein>
<sequence>MTVTALPLDGVRVVDFTWLGAGPYTTRTLADHGAEVIRIESAKRTDRLRVLPPFAGGRREGSVNRSGYFADRNSNKLGVTINLKDPAGVDLVLRLIATADVVASNFTPGTLQSLGLGYEQARAVKPDIIFLEMGMQGATGPDASVVGYGQTVSALTGLYHLSGLPGRVPVGTGTNYPDHVPAPAHSAFAVLVALRHHRRTGEGQYIDLSQAETMVSLLGPAVLDCSVNGRDNGPRGNRADYAAPQGVYPAAGEDRWIAISVLDDAQWTSLTAELDVPELADAYPAAADRHAAHDEIDAALAKRTAAADPFELAARLQARGVPAAAVNTFGDLIESDPQLAHRGHFAVLDHPEMGPSVYNAPPYRLRGVDGGDVGAIMRTPAPLLGQHTRDVCSRVLGLDDATIDELAGRGVLG</sequence>
<dbReference type="PANTHER" id="PTHR48207:SF4">
    <property type="entry name" value="BLL6097 PROTEIN"/>
    <property type="match status" value="1"/>
</dbReference>
<gene>
    <name evidence="2" type="ORF">FXF65_22055</name>
</gene>
<dbReference type="SUPFAM" id="SSF89796">
    <property type="entry name" value="CoA-transferase family III (CaiB/BaiF)"/>
    <property type="match status" value="1"/>
</dbReference>
<dbReference type="Proteomes" id="UP000322634">
    <property type="component" value="Unassembled WGS sequence"/>
</dbReference>
<dbReference type="OrthoDB" id="4251672at2"/>
<dbReference type="PANTHER" id="PTHR48207">
    <property type="entry name" value="SUCCINATE--HYDROXYMETHYLGLUTARATE COA-TRANSFERASE"/>
    <property type="match status" value="1"/>
</dbReference>
<dbReference type="InterPro" id="IPR050483">
    <property type="entry name" value="CoA-transferase_III_domain"/>
</dbReference>
<evidence type="ECO:0000313" key="3">
    <source>
        <dbReference type="Proteomes" id="UP000322634"/>
    </source>
</evidence>
<dbReference type="Gene3D" id="3.40.50.10540">
    <property type="entry name" value="Crotonobetainyl-coa:carnitine coa-transferase, domain 1"/>
    <property type="match status" value="1"/>
</dbReference>
<keyword evidence="3" id="KW-1185">Reference proteome</keyword>